<gene>
    <name evidence="1" type="ORF">ACJMK2_015565</name>
</gene>
<keyword evidence="2" id="KW-1185">Reference proteome</keyword>
<evidence type="ECO:0000313" key="2">
    <source>
        <dbReference type="Proteomes" id="UP001634394"/>
    </source>
</evidence>
<dbReference type="Proteomes" id="UP001634394">
    <property type="component" value="Unassembled WGS sequence"/>
</dbReference>
<reference evidence="1 2" key="1">
    <citation type="submission" date="2024-11" db="EMBL/GenBank/DDBJ databases">
        <title>Chromosome-level genome assembly of the freshwater bivalve Anodonta woodiana.</title>
        <authorList>
            <person name="Chen X."/>
        </authorList>
    </citation>
    <scope>NUCLEOTIDE SEQUENCE [LARGE SCALE GENOMIC DNA]</scope>
    <source>
        <strain evidence="1">MN2024</strain>
        <tissue evidence="1">Gills</tissue>
    </source>
</reference>
<accession>A0ABD3UQS1</accession>
<evidence type="ECO:0000313" key="1">
    <source>
        <dbReference type="EMBL" id="KAL3851864.1"/>
    </source>
</evidence>
<comment type="caution">
    <text evidence="1">The sequence shown here is derived from an EMBL/GenBank/DDBJ whole genome shotgun (WGS) entry which is preliminary data.</text>
</comment>
<dbReference type="EMBL" id="JBJQND010000015">
    <property type="protein sequence ID" value="KAL3851864.1"/>
    <property type="molecule type" value="Genomic_DNA"/>
</dbReference>
<dbReference type="AlphaFoldDB" id="A0ABD3UQS1"/>
<name>A0ABD3UQS1_SINWO</name>
<sequence length="61" mass="7003">MVKDLKEFLKTAINEKADEQIEEQPEEECKNAIDIPCLRECKSVKVLSLLKKGIAIDDVYH</sequence>
<organism evidence="1 2">
    <name type="scientific">Sinanodonta woodiana</name>
    <name type="common">Chinese pond mussel</name>
    <name type="synonym">Anodonta woodiana</name>
    <dbReference type="NCBI Taxonomy" id="1069815"/>
    <lineage>
        <taxon>Eukaryota</taxon>
        <taxon>Metazoa</taxon>
        <taxon>Spiralia</taxon>
        <taxon>Lophotrochozoa</taxon>
        <taxon>Mollusca</taxon>
        <taxon>Bivalvia</taxon>
        <taxon>Autobranchia</taxon>
        <taxon>Heteroconchia</taxon>
        <taxon>Palaeoheterodonta</taxon>
        <taxon>Unionida</taxon>
        <taxon>Unionoidea</taxon>
        <taxon>Unionidae</taxon>
        <taxon>Unioninae</taxon>
        <taxon>Sinanodonta</taxon>
    </lineage>
</organism>
<protein>
    <submittedName>
        <fullName evidence="1">Uncharacterized protein</fullName>
    </submittedName>
</protein>
<proteinExistence type="predicted"/>